<evidence type="ECO:0000256" key="3">
    <source>
        <dbReference type="ARBA" id="ARBA00005459"/>
    </source>
</evidence>
<comment type="subcellular location">
    <subcellularLocation>
        <location evidence="2">Cytoplasm</location>
    </subcellularLocation>
    <subcellularLocation>
        <location evidence="1">Nucleus</location>
    </subcellularLocation>
</comment>
<keyword evidence="4" id="KW-0963">Cytoplasm</keyword>
<feature type="region of interest" description="Disordered" evidence="6">
    <location>
        <begin position="159"/>
        <end position="184"/>
    </location>
</feature>
<keyword evidence="5" id="KW-0539">Nucleus</keyword>
<evidence type="ECO:0000313" key="8">
    <source>
        <dbReference type="Proteomes" id="UP001392437"/>
    </source>
</evidence>
<proteinExistence type="inferred from homology"/>
<evidence type="ECO:0000256" key="6">
    <source>
        <dbReference type="SAM" id="MobiDB-lite"/>
    </source>
</evidence>
<dbReference type="PANTHER" id="PTHR28081">
    <property type="entry name" value="DAMAGE-REGULATED IMPORT FACILITATOR 1-RELATED"/>
    <property type="match status" value="1"/>
</dbReference>
<name>A0AAW0RCF5_9PEZI</name>
<sequence>MSVPRTKRQFAGASSDPSQRQITSFFNSSGVVSSTPSALTTPGASTPRAATAASSTDQANLLSVGMRVRKAVPEGYKTGTYSAFSLWDDAGNEMTGTGAGDTGRSRANAVSTPRELLPFCGINKVGGLSSQPSTETFSFNATAPVYQTTIRSVDAMDRGDEVPGLTMSQDSTSSNDSVGSGVTGARSRKRFFVEDEDQVPEMPGRLNIVGWHDDDAISPRSVIPPGWGNGRIMAVPRKGRNRGKLAGMSGRATAMGQENMMVVDTDFDEASFLDNAWEVEMSDI</sequence>
<organism evidence="7 8">
    <name type="scientific">Apiospora kogelbergensis</name>
    <dbReference type="NCBI Taxonomy" id="1337665"/>
    <lineage>
        <taxon>Eukaryota</taxon>
        <taxon>Fungi</taxon>
        <taxon>Dikarya</taxon>
        <taxon>Ascomycota</taxon>
        <taxon>Pezizomycotina</taxon>
        <taxon>Sordariomycetes</taxon>
        <taxon>Xylariomycetidae</taxon>
        <taxon>Amphisphaeriales</taxon>
        <taxon>Apiosporaceae</taxon>
        <taxon>Apiospora</taxon>
    </lineage>
</organism>
<dbReference type="Proteomes" id="UP001392437">
    <property type="component" value="Unassembled WGS sequence"/>
</dbReference>
<accession>A0AAW0RCF5</accession>
<gene>
    <name evidence="7" type="ORF">PG999_000739</name>
</gene>
<dbReference type="PANTHER" id="PTHR28081:SF1">
    <property type="entry name" value="DAMAGE-REGULATED IMPORT FACILITATOR 1"/>
    <property type="match status" value="1"/>
</dbReference>
<dbReference type="Pfam" id="PF08591">
    <property type="entry name" value="RNR_inhib"/>
    <property type="match status" value="1"/>
</dbReference>
<dbReference type="GO" id="GO:1990846">
    <property type="term" value="F:ribonucleoside-diphosphate reductase inhibitor activity"/>
    <property type="evidence" value="ECO:0007669"/>
    <property type="project" value="TreeGrafter"/>
</dbReference>
<feature type="compositionally biased region" description="Polar residues" evidence="6">
    <location>
        <begin position="166"/>
        <end position="180"/>
    </location>
</feature>
<protein>
    <submittedName>
        <fullName evidence="7">Ribonucleotide reductase inhibitor</fullName>
    </submittedName>
</protein>
<dbReference type="GO" id="GO:0008104">
    <property type="term" value="P:intracellular protein localization"/>
    <property type="evidence" value="ECO:0007669"/>
    <property type="project" value="TreeGrafter"/>
</dbReference>
<feature type="compositionally biased region" description="Low complexity" evidence="6">
    <location>
        <begin position="40"/>
        <end position="56"/>
    </location>
</feature>
<feature type="compositionally biased region" description="Polar residues" evidence="6">
    <location>
        <begin position="15"/>
        <end position="39"/>
    </location>
</feature>
<dbReference type="GO" id="GO:0005634">
    <property type="term" value="C:nucleus"/>
    <property type="evidence" value="ECO:0007669"/>
    <property type="project" value="UniProtKB-SubCell"/>
</dbReference>
<evidence type="ECO:0000256" key="4">
    <source>
        <dbReference type="ARBA" id="ARBA00022490"/>
    </source>
</evidence>
<evidence type="ECO:0000256" key="1">
    <source>
        <dbReference type="ARBA" id="ARBA00004123"/>
    </source>
</evidence>
<comment type="similarity">
    <text evidence="3">Belongs to the DIF1/spd1 family.</text>
</comment>
<reference evidence="7 8" key="1">
    <citation type="submission" date="2023-01" db="EMBL/GenBank/DDBJ databases">
        <title>Analysis of 21 Apiospora genomes using comparative genomics revels a genus with tremendous synthesis potential of carbohydrate active enzymes and secondary metabolites.</title>
        <authorList>
            <person name="Sorensen T."/>
        </authorList>
    </citation>
    <scope>NUCLEOTIDE SEQUENCE [LARGE SCALE GENOMIC DNA]</scope>
    <source>
        <strain evidence="7 8">CBS 117206</strain>
    </source>
</reference>
<dbReference type="EMBL" id="JAQQWP010000001">
    <property type="protein sequence ID" value="KAK8132566.1"/>
    <property type="molecule type" value="Genomic_DNA"/>
</dbReference>
<keyword evidence="8" id="KW-1185">Reference proteome</keyword>
<comment type="caution">
    <text evidence="7">The sequence shown here is derived from an EMBL/GenBank/DDBJ whole genome shotgun (WGS) entry which is preliminary data.</text>
</comment>
<evidence type="ECO:0000256" key="5">
    <source>
        <dbReference type="ARBA" id="ARBA00023242"/>
    </source>
</evidence>
<evidence type="ECO:0000313" key="7">
    <source>
        <dbReference type="EMBL" id="KAK8132566.1"/>
    </source>
</evidence>
<dbReference type="GO" id="GO:0005737">
    <property type="term" value="C:cytoplasm"/>
    <property type="evidence" value="ECO:0007669"/>
    <property type="project" value="UniProtKB-SubCell"/>
</dbReference>
<feature type="region of interest" description="Disordered" evidence="6">
    <location>
        <begin position="1"/>
        <end position="56"/>
    </location>
</feature>
<dbReference type="AlphaFoldDB" id="A0AAW0RCF5"/>
<dbReference type="InterPro" id="IPR013900">
    <property type="entry name" value="RNR_inhibitor"/>
</dbReference>
<evidence type="ECO:0000256" key="2">
    <source>
        <dbReference type="ARBA" id="ARBA00004496"/>
    </source>
</evidence>